<sequence>MSDPQWQSSVGYFGSQMIGSSSQTRQILGTNQPRPLLLSPDKRISDSITQNRVKLQIPIGLVDPRNKKYGVRAVMPRPKQATQWSLYALRERERENIRRSRKVSQNFIDKNMAPRKSNRPRYIPSPPDAAKSLENTKNHQNPRLIPRKNQEDAKLNLNSPISQSSRQSSPTSSDGSIPDFPIPSIIGPARRSLRVSSPPSAHRAISSFYSRPSVIPPRNEEHYSSRTSSYHTYASSAALPSTFRGSAEIPMPKLTPKSLTSSNSMSSDWKLSKIEVAREYSLQNINNVGMAVTSNSDIELSKPKSLAASTYEKNPTLSVIDHSTVGARAPILPRVSLEHDFNLRLERFKDFNYSNVEIPSISGLDQINDIKTDESGNAMRLLINKNNADFVPETDFQKKKSNTFRNYRDATNSSKEENSQSYKTDFPDVIRRVPKSIVQIDGGKKFKYIALNDNSHGIYAQRNLNSREQDKNNVSQLTRLEYYENQNYLNDEKSLSSSFKFPKPARKYDRYCGLSSINFAILIFLIIAIIVTATFLPLFFFVFHKQRMSSGVKALEFCATNKISRCQNGGSSFLLEDKTCACICTNGFTGNTCSTSVDSSVCSSIMFAGQRALIGSSVKRLIVDAQKNFSVPLNAGLILARFNAASLSCLAENALVTFNGKSFREGDADDSPIRSLRPGISNITKILSNNRRPPFTGYLNNNIETSLIVEPLDNSEDSDDPEDSDYSENADYSEDADYSSSRSLESTTTIFVTITPTLIPPMTSSSLSEKSTTTVTVTITPSTTPFVPAPSISYGFNRTTSRISPVSSQQPSITHTSFIPPPISTSSSSASSSPPAYGTLPPSVYVANEIILDFARVVTLFVLQETDLNEAINTQISFQKIFSKNFLTYPTLRNLTLSKTSNKITVDLLYSTVDLGDGAGIIGSTIVNLNNTNNHFYTINQLQGRYNTITNDH</sequence>
<protein>
    <recommendedName>
        <fullName evidence="4">EGF-like domain-containing protein</fullName>
    </recommendedName>
</protein>
<dbReference type="PANTHER" id="PTHR17178:SF0">
    <property type="entry name" value="SERGLYCIN"/>
    <property type="match status" value="1"/>
</dbReference>
<gene>
    <name evidence="5" type="ORF">EV44_g2972</name>
</gene>
<dbReference type="Gene3D" id="2.10.25.10">
    <property type="entry name" value="Laminin"/>
    <property type="match status" value="1"/>
</dbReference>
<evidence type="ECO:0000256" key="3">
    <source>
        <dbReference type="SAM" id="Phobius"/>
    </source>
</evidence>
<accession>A0A0B1P577</accession>
<feature type="domain" description="EGF-like" evidence="4">
    <location>
        <begin position="554"/>
        <end position="594"/>
    </location>
</feature>
<dbReference type="InterPro" id="IPR000742">
    <property type="entry name" value="EGF"/>
</dbReference>
<organism evidence="5 6">
    <name type="scientific">Uncinula necator</name>
    <name type="common">Grape powdery mildew</name>
    <dbReference type="NCBI Taxonomy" id="52586"/>
    <lineage>
        <taxon>Eukaryota</taxon>
        <taxon>Fungi</taxon>
        <taxon>Dikarya</taxon>
        <taxon>Ascomycota</taxon>
        <taxon>Pezizomycotina</taxon>
        <taxon>Leotiomycetes</taxon>
        <taxon>Erysiphales</taxon>
        <taxon>Erysiphaceae</taxon>
        <taxon>Erysiphe</taxon>
    </lineage>
</organism>
<dbReference type="PROSITE" id="PS00022">
    <property type="entry name" value="EGF_1"/>
    <property type="match status" value="1"/>
</dbReference>
<dbReference type="EMBL" id="JNVN01001226">
    <property type="protein sequence ID" value="KHJ33817.1"/>
    <property type="molecule type" value="Genomic_DNA"/>
</dbReference>
<evidence type="ECO:0000259" key="4">
    <source>
        <dbReference type="PROSITE" id="PS50026"/>
    </source>
</evidence>
<feature type="compositionally biased region" description="Low complexity" evidence="2">
    <location>
        <begin position="811"/>
        <end position="835"/>
    </location>
</feature>
<feature type="region of interest" description="Disordered" evidence="2">
    <location>
        <begin position="712"/>
        <end position="741"/>
    </location>
</feature>
<dbReference type="AlphaFoldDB" id="A0A0B1P577"/>
<dbReference type="HOGENOM" id="CLU_309315_0_0_1"/>
<name>A0A0B1P577_UNCNE</name>
<feature type="compositionally biased region" description="Low complexity" evidence="2">
    <location>
        <begin position="159"/>
        <end position="176"/>
    </location>
</feature>
<feature type="region of interest" description="Disordered" evidence="2">
    <location>
        <begin position="96"/>
        <end position="203"/>
    </location>
</feature>
<evidence type="ECO:0000256" key="2">
    <source>
        <dbReference type="SAM" id="MobiDB-lite"/>
    </source>
</evidence>
<keyword evidence="1" id="KW-0245">EGF-like domain</keyword>
<proteinExistence type="predicted"/>
<evidence type="ECO:0000313" key="6">
    <source>
        <dbReference type="Proteomes" id="UP000030854"/>
    </source>
</evidence>
<feature type="compositionally biased region" description="Acidic residues" evidence="2">
    <location>
        <begin position="713"/>
        <end position="737"/>
    </location>
</feature>
<comment type="caution">
    <text evidence="1">Lacks conserved residue(s) required for the propagation of feature annotation.</text>
</comment>
<keyword evidence="3" id="KW-1133">Transmembrane helix</keyword>
<feature type="region of interest" description="Disordered" evidence="2">
    <location>
        <begin position="803"/>
        <end position="835"/>
    </location>
</feature>
<evidence type="ECO:0000313" key="5">
    <source>
        <dbReference type="EMBL" id="KHJ33817.1"/>
    </source>
</evidence>
<reference evidence="5 6" key="1">
    <citation type="journal article" date="2014" name="BMC Genomics">
        <title>Adaptive genomic structural variation in the grape powdery mildew pathogen, Erysiphe necator.</title>
        <authorList>
            <person name="Jones L."/>
            <person name="Riaz S."/>
            <person name="Morales-Cruz A."/>
            <person name="Amrine K.C."/>
            <person name="McGuire B."/>
            <person name="Gubler W.D."/>
            <person name="Walker M.A."/>
            <person name="Cantu D."/>
        </authorList>
    </citation>
    <scope>NUCLEOTIDE SEQUENCE [LARGE SCALE GENOMIC DNA]</scope>
    <source>
        <strain evidence="6">c</strain>
    </source>
</reference>
<keyword evidence="3" id="KW-0472">Membrane</keyword>
<dbReference type="STRING" id="52586.A0A0B1P577"/>
<dbReference type="OMA" id="CACICTN"/>
<keyword evidence="1" id="KW-1015">Disulfide bond</keyword>
<comment type="caution">
    <text evidence="5">The sequence shown here is derived from an EMBL/GenBank/DDBJ whole genome shotgun (WGS) entry which is preliminary data.</text>
</comment>
<feature type="transmembrane region" description="Helical" evidence="3">
    <location>
        <begin position="519"/>
        <end position="543"/>
    </location>
</feature>
<evidence type="ECO:0000256" key="1">
    <source>
        <dbReference type="PROSITE-ProRule" id="PRU00076"/>
    </source>
</evidence>
<dbReference type="PANTHER" id="PTHR17178">
    <property type="entry name" value="SECRETORY GRANULE PROTEOGLYCAN CORE PROTEIN"/>
    <property type="match status" value="1"/>
</dbReference>
<feature type="disulfide bond" evidence="1">
    <location>
        <begin position="584"/>
        <end position="593"/>
    </location>
</feature>
<dbReference type="Proteomes" id="UP000030854">
    <property type="component" value="Unassembled WGS sequence"/>
</dbReference>
<keyword evidence="3" id="KW-0812">Transmembrane</keyword>
<feature type="region of interest" description="Disordered" evidence="2">
    <location>
        <begin position="246"/>
        <end position="265"/>
    </location>
</feature>
<keyword evidence="6" id="KW-1185">Reference proteome</keyword>
<dbReference type="PROSITE" id="PS50026">
    <property type="entry name" value="EGF_3"/>
    <property type="match status" value="1"/>
</dbReference>
<dbReference type="PROSITE" id="PS01186">
    <property type="entry name" value="EGF_2"/>
    <property type="match status" value="1"/>
</dbReference>